<dbReference type="Proteomes" id="UP000275408">
    <property type="component" value="Unassembled WGS sequence"/>
</dbReference>
<dbReference type="EMBL" id="RCHS01003788">
    <property type="protein sequence ID" value="RMX39728.1"/>
    <property type="molecule type" value="Genomic_DNA"/>
</dbReference>
<evidence type="ECO:0000313" key="2">
    <source>
        <dbReference type="EMBL" id="RMX39728.1"/>
    </source>
</evidence>
<feature type="compositionally biased region" description="Acidic residues" evidence="1">
    <location>
        <begin position="64"/>
        <end position="76"/>
    </location>
</feature>
<dbReference type="AlphaFoldDB" id="A0A3M6TEG1"/>
<dbReference type="OrthoDB" id="122464at2759"/>
<evidence type="ECO:0008006" key="4">
    <source>
        <dbReference type="Google" id="ProtNLM"/>
    </source>
</evidence>
<dbReference type="PANTHER" id="PTHR15967:SF0">
    <property type="entry name" value="E2F-ASSOCIATED PHOSPHOPROTEIN"/>
    <property type="match status" value="1"/>
</dbReference>
<protein>
    <recommendedName>
        <fullName evidence="4">E2F-associated phosphoprotein</fullName>
    </recommendedName>
</protein>
<feature type="region of interest" description="Disordered" evidence="1">
    <location>
        <begin position="23"/>
        <end position="164"/>
    </location>
</feature>
<keyword evidence="3" id="KW-1185">Reference proteome</keyword>
<evidence type="ECO:0000256" key="1">
    <source>
        <dbReference type="SAM" id="MobiDB-lite"/>
    </source>
</evidence>
<dbReference type="Pfam" id="PF10238">
    <property type="entry name" value="Eapp_C"/>
    <property type="match status" value="1"/>
</dbReference>
<feature type="compositionally biased region" description="Acidic residues" evidence="1">
    <location>
        <begin position="38"/>
        <end position="48"/>
    </location>
</feature>
<dbReference type="OMA" id="DEDEKWI"/>
<organism evidence="2 3">
    <name type="scientific">Pocillopora damicornis</name>
    <name type="common">Cauliflower coral</name>
    <name type="synonym">Millepora damicornis</name>
    <dbReference type="NCBI Taxonomy" id="46731"/>
    <lineage>
        <taxon>Eukaryota</taxon>
        <taxon>Metazoa</taxon>
        <taxon>Cnidaria</taxon>
        <taxon>Anthozoa</taxon>
        <taxon>Hexacorallia</taxon>
        <taxon>Scleractinia</taxon>
        <taxon>Astrocoeniina</taxon>
        <taxon>Pocilloporidae</taxon>
        <taxon>Pocillopora</taxon>
    </lineage>
</organism>
<name>A0A3M6TEG1_POCDA</name>
<feature type="region of interest" description="Disordered" evidence="1">
    <location>
        <begin position="272"/>
        <end position="293"/>
    </location>
</feature>
<comment type="caution">
    <text evidence="2">The sequence shown here is derived from an EMBL/GenBank/DDBJ whole genome shotgun (WGS) entry which is preliminary data.</text>
</comment>
<dbReference type="GO" id="GO:0005634">
    <property type="term" value="C:nucleus"/>
    <property type="evidence" value="ECO:0007669"/>
    <property type="project" value="TreeGrafter"/>
</dbReference>
<feature type="region of interest" description="Disordered" evidence="1">
    <location>
        <begin position="190"/>
        <end position="223"/>
    </location>
</feature>
<sequence>MWRVTSAQAKKIMNFPKKIVLDEEDPYNIGGYSSSDDGGNESSDDEFVTEGLLKDQKQEIGSSSEDEFEKEMDLELESVIKSYTGDHEDQGNQNANITAGKSVNDATSSNNNTQDGDAAEDNNTMYAEDYFSSGSDDEHRVGGQPSKSKERRKMLTNDELLYDPDMDDEDEQWVIRQRQDHRQRIQQRINTVRSTEENQEENQEESSASKKKTKKSKQNVEKVPSSDAILSCPACMTTLCIDCQRHDMYKNQYRAMFVMNCKVVKDEILRYEPSQQQKPGKKRKKAQKGKLVQLTKDSATSADSSLSECYHPVACTECNTEIAVYDGDEVYHFFNVLASHA</sequence>
<dbReference type="STRING" id="46731.A0A3M6TEG1"/>
<feature type="compositionally biased region" description="Basic residues" evidence="1">
    <location>
        <begin position="279"/>
        <end position="288"/>
    </location>
</feature>
<evidence type="ECO:0000313" key="3">
    <source>
        <dbReference type="Proteomes" id="UP000275408"/>
    </source>
</evidence>
<dbReference type="PANTHER" id="PTHR15967">
    <property type="entry name" value="E2F-ASSOCIATED PHOSPHOPROTEIN"/>
    <property type="match status" value="1"/>
</dbReference>
<dbReference type="InterPro" id="IPR019370">
    <property type="entry name" value="E2F-assoc_phosphoprotein"/>
</dbReference>
<gene>
    <name evidence="2" type="ORF">pdam_00022294</name>
</gene>
<reference evidence="2 3" key="1">
    <citation type="journal article" date="2018" name="Sci. Rep.">
        <title>Comparative analysis of the Pocillopora damicornis genome highlights role of immune system in coral evolution.</title>
        <authorList>
            <person name="Cunning R."/>
            <person name="Bay R.A."/>
            <person name="Gillette P."/>
            <person name="Baker A.C."/>
            <person name="Traylor-Knowles N."/>
        </authorList>
    </citation>
    <scope>NUCLEOTIDE SEQUENCE [LARGE SCALE GENOMIC DNA]</scope>
    <source>
        <strain evidence="2">RSMAS</strain>
        <tissue evidence="2">Whole animal</tissue>
    </source>
</reference>
<accession>A0A3M6TEG1</accession>
<feature type="compositionally biased region" description="Polar residues" evidence="1">
    <location>
        <begin position="91"/>
        <end position="125"/>
    </location>
</feature>
<proteinExistence type="predicted"/>